<feature type="region of interest" description="Disordered" evidence="1">
    <location>
        <begin position="202"/>
        <end position="245"/>
    </location>
</feature>
<dbReference type="HOGENOM" id="CLU_1133182_0_0_9"/>
<gene>
    <name evidence="2" type="ORF">ThesuDRAFT_00948</name>
</gene>
<dbReference type="AlphaFoldDB" id="K6Q1Z3"/>
<dbReference type="RefSeq" id="WP_006903218.1">
    <property type="nucleotide sequence ID" value="NZ_JH976535.1"/>
</dbReference>
<protein>
    <submittedName>
        <fullName evidence="2">Uncharacterized protein</fullName>
    </submittedName>
</protein>
<accession>K6Q1Z3</accession>
<dbReference type="STRING" id="867903.ThesuDRAFT_00948"/>
<proteinExistence type="predicted"/>
<feature type="region of interest" description="Disordered" evidence="1">
    <location>
        <begin position="1"/>
        <end position="107"/>
    </location>
</feature>
<dbReference type="OrthoDB" id="9876398at2"/>
<reference evidence="2" key="1">
    <citation type="submission" date="2010-10" db="EMBL/GenBank/DDBJ databases">
        <authorList>
            <consortium name="US DOE Joint Genome Institute (JGI-PGF)"/>
            <person name="Lucas S."/>
            <person name="Copeland A."/>
            <person name="Lapidus A."/>
            <person name="Bruce D."/>
            <person name="Goodwin L."/>
            <person name="Pitluck S."/>
            <person name="Kyrpides N."/>
            <person name="Mavromatis K."/>
            <person name="Detter J.C."/>
            <person name="Han C."/>
            <person name="Land M."/>
            <person name="Hauser L."/>
            <person name="Markowitz V."/>
            <person name="Cheng J.-F."/>
            <person name="Hugenholtz P."/>
            <person name="Woyke T."/>
            <person name="Wu D."/>
            <person name="Pukall R."/>
            <person name="Wahrenburg C."/>
            <person name="Brambilla E."/>
            <person name="Klenk H.-P."/>
            <person name="Eisen J.A."/>
        </authorList>
    </citation>
    <scope>NUCLEOTIDE SEQUENCE [LARGE SCALE GENOMIC DNA]</scope>
    <source>
        <strain evidence="2">DSM 13965</strain>
    </source>
</reference>
<evidence type="ECO:0000256" key="1">
    <source>
        <dbReference type="SAM" id="MobiDB-lite"/>
    </source>
</evidence>
<reference evidence="2" key="2">
    <citation type="submission" date="2012-10" db="EMBL/GenBank/DDBJ databases">
        <title>Improved high-quality draft of Thermaerobacter subterraneus C21, DSM 13965.</title>
        <authorList>
            <consortium name="DOE Joint Genome Institute"/>
            <person name="Eisen J."/>
            <person name="Huntemann M."/>
            <person name="Wei C.-L."/>
            <person name="Han J."/>
            <person name="Detter J.C."/>
            <person name="Han C."/>
            <person name="Tapia R."/>
            <person name="Chen A."/>
            <person name="Kyrpides N."/>
            <person name="Mavromatis K."/>
            <person name="Markowitz V."/>
            <person name="Szeto E."/>
            <person name="Ivanova N."/>
            <person name="Mikhailova N."/>
            <person name="Ovchinnikova G."/>
            <person name="Pagani I."/>
            <person name="Pati A."/>
            <person name="Goodwin L."/>
            <person name="Nordberg H.P."/>
            <person name="Cantor M.N."/>
            <person name="Hua S.X."/>
            <person name="Woyke T."/>
            <person name="Eisen J."/>
            <person name="Klenk H.-P."/>
        </authorList>
    </citation>
    <scope>NUCLEOTIDE SEQUENCE [LARGE SCALE GENOMIC DNA]</scope>
    <source>
        <strain evidence="2">DSM 13965</strain>
    </source>
</reference>
<keyword evidence="3" id="KW-1185">Reference proteome</keyword>
<sequence>MERNHRPGPGGPSDPQEEKGPAPGGTGPGSAGPGSGPGAGPGGARPGHPAPARPPARSGGTGRAPEPPGTPAAAGPSGSPGAPEGDRRAARPRPLRQGYSRPRRDHPYDTRVLDDLARVFMETTLREDGTVICPDRREALALAEQVLDILYYSGFYNAADVAGLRFHLYPRLEADGQPDLIYANTWMDGRWMEIAVVEVPRPNARPPEEEGPHPVRGLARPLPAGEPGRNGLTHPGRPGARRPEG</sequence>
<name>K6Q1Z3_9FIRM</name>
<evidence type="ECO:0000313" key="2">
    <source>
        <dbReference type="EMBL" id="EKP95208.1"/>
    </source>
</evidence>
<dbReference type="Proteomes" id="UP000005710">
    <property type="component" value="Unassembled WGS sequence"/>
</dbReference>
<feature type="compositionally biased region" description="Low complexity" evidence="1">
    <location>
        <begin position="71"/>
        <end position="83"/>
    </location>
</feature>
<organism evidence="2 3">
    <name type="scientific">Thermaerobacter subterraneus DSM 13965</name>
    <dbReference type="NCBI Taxonomy" id="867903"/>
    <lineage>
        <taxon>Bacteria</taxon>
        <taxon>Bacillati</taxon>
        <taxon>Bacillota</taxon>
        <taxon>Clostridia</taxon>
        <taxon>Eubacteriales</taxon>
        <taxon>Clostridiales Family XVII. Incertae Sedis</taxon>
        <taxon>Thermaerobacter</taxon>
    </lineage>
</organism>
<dbReference type="EMBL" id="AENY02000002">
    <property type="protein sequence ID" value="EKP95208.1"/>
    <property type="molecule type" value="Genomic_DNA"/>
</dbReference>
<comment type="caution">
    <text evidence="2">The sequence shown here is derived from an EMBL/GenBank/DDBJ whole genome shotgun (WGS) entry which is preliminary data.</text>
</comment>
<feature type="compositionally biased region" description="Gly residues" evidence="1">
    <location>
        <begin position="22"/>
        <end position="45"/>
    </location>
</feature>
<evidence type="ECO:0000313" key="3">
    <source>
        <dbReference type="Proteomes" id="UP000005710"/>
    </source>
</evidence>